<dbReference type="Proteomes" id="UP000184383">
    <property type="component" value="Unassembled WGS sequence"/>
</dbReference>
<feature type="region of interest" description="Disordered" evidence="1">
    <location>
        <begin position="280"/>
        <end position="317"/>
    </location>
</feature>
<dbReference type="AlphaFoldDB" id="A0A1L9RM75"/>
<dbReference type="EMBL" id="KV878212">
    <property type="protein sequence ID" value="OJJ36036.1"/>
    <property type="molecule type" value="Genomic_DNA"/>
</dbReference>
<feature type="compositionally biased region" description="Pro residues" evidence="1">
    <location>
        <begin position="11"/>
        <end position="20"/>
    </location>
</feature>
<dbReference type="STRING" id="1073089.A0A1L9RM75"/>
<evidence type="ECO:0000256" key="1">
    <source>
        <dbReference type="SAM" id="MobiDB-lite"/>
    </source>
</evidence>
<dbReference type="VEuPathDB" id="FungiDB:ASPWEDRAFT_172824"/>
<proteinExistence type="predicted"/>
<feature type="compositionally biased region" description="Low complexity" evidence="1">
    <location>
        <begin position="289"/>
        <end position="310"/>
    </location>
</feature>
<evidence type="ECO:0000313" key="3">
    <source>
        <dbReference type="Proteomes" id="UP000184383"/>
    </source>
</evidence>
<protein>
    <submittedName>
        <fullName evidence="2">Uncharacterized protein</fullName>
    </submittedName>
</protein>
<feature type="region of interest" description="Disordered" evidence="1">
    <location>
        <begin position="1"/>
        <end position="23"/>
    </location>
</feature>
<name>A0A1L9RM75_ASPWE</name>
<feature type="compositionally biased region" description="Low complexity" evidence="1">
    <location>
        <begin position="1"/>
        <end position="10"/>
    </location>
</feature>
<accession>A0A1L9RM75</accession>
<dbReference type="GeneID" id="63746830"/>
<dbReference type="RefSeq" id="XP_040689712.1">
    <property type="nucleotide sequence ID" value="XM_040830982.1"/>
</dbReference>
<sequence length="317" mass="35321">MESDAANAATPPTPSTPALPPSDILDLPFNIQTLRTRFFAMESPITMPISEFNAAWPFLDNIYVRNSGRNSEKRTTTYYWCRLWPKKAHAPRISPEKRQRNRTVRTPIGCPCKIKAVSDGSFVTFTRTGDGHNHDYAALGHKITTGVRELAAREVSKGYKPSQIAEILKSSRNGNLEAIQAAGGGALKLKDIHNAGQHRRRSNVEPQSITPEVEVPSHRKLQVRGVLDGLFSKYHELESMTSRWPSDVRDEAVSKWINDLDQITQFLRREELDHLRTRLKPDSQRALTESEMPSVVAAASAPPAPAVETPEAGREPA</sequence>
<organism evidence="2 3">
    <name type="scientific">Aspergillus wentii DTO 134E9</name>
    <dbReference type="NCBI Taxonomy" id="1073089"/>
    <lineage>
        <taxon>Eukaryota</taxon>
        <taxon>Fungi</taxon>
        <taxon>Dikarya</taxon>
        <taxon>Ascomycota</taxon>
        <taxon>Pezizomycotina</taxon>
        <taxon>Eurotiomycetes</taxon>
        <taxon>Eurotiomycetidae</taxon>
        <taxon>Eurotiales</taxon>
        <taxon>Aspergillaceae</taxon>
        <taxon>Aspergillus</taxon>
        <taxon>Aspergillus subgen. Cremei</taxon>
    </lineage>
</organism>
<keyword evidence="3" id="KW-1185">Reference proteome</keyword>
<reference evidence="3" key="1">
    <citation type="journal article" date="2017" name="Genome Biol.">
        <title>Comparative genomics reveals high biological diversity and specific adaptations in the industrially and medically important fungal genus Aspergillus.</title>
        <authorList>
            <person name="de Vries R.P."/>
            <person name="Riley R."/>
            <person name="Wiebenga A."/>
            <person name="Aguilar-Osorio G."/>
            <person name="Amillis S."/>
            <person name="Uchima C.A."/>
            <person name="Anderluh G."/>
            <person name="Asadollahi M."/>
            <person name="Askin M."/>
            <person name="Barry K."/>
            <person name="Battaglia E."/>
            <person name="Bayram O."/>
            <person name="Benocci T."/>
            <person name="Braus-Stromeyer S.A."/>
            <person name="Caldana C."/>
            <person name="Canovas D."/>
            <person name="Cerqueira G.C."/>
            <person name="Chen F."/>
            <person name="Chen W."/>
            <person name="Choi C."/>
            <person name="Clum A."/>
            <person name="Dos Santos R.A."/>
            <person name="Damasio A.R."/>
            <person name="Diallinas G."/>
            <person name="Emri T."/>
            <person name="Fekete E."/>
            <person name="Flipphi M."/>
            <person name="Freyberg S."/>
            <person name="Gallo A."/>
            <person name="Gournas C."/>
            <person name="Habgood R."/>
            <person name="Hainaut M."/>
            <person name="Harispe M.L."/>
            <person name="Henrissat B."/>
            <person name="Hilden K.S."/>
            <person name="Hope R."/>
            <person name="Hossain A."/>
            <person name="Karabika E."/>
            <person name="Karaffa L."/>
            <person name="Karanyi Z."/>
            <person name="Krasevec N."/>
            <person name="Kuo A."/>
            <person name="Kusch H."/>
            <person name="LaButti K."/>
            <person name="Lagendijk E.L."/>
            <person name="Lapidus A."/>
            <person name="Levasseur A."/>
            <person name="Lindquist E."/>
            <person name="Lipzen A."/>
            <person name="Logrieco A.F."/>
            <person name="MacCabe A."/>
            <person name="Maekelae M.R."/>
            <person name="Malavazi I."/>
            <person name="Melin P."/>
            <person name="Meyer V."/>
            <person name="Mielnichuk N."/>
            <person name="Miskei M."/>
            <person name="Molnar A.P."/>
            <person name="Mule G."/>
            <person name="Ngan C.Y."/>
            <person name="Orejas M."/>
            <person name="Orosz E."/>
            <person name="Ouedraogo J.P."/>
            <person name="Overkamp K.M."/>
            <person name="Park H.-S."/>
            <person name="Perrone G."/>
            <person name="Piumi F."/>
            <person name="Punt P.J."/>
            <person name="Ram A.F."/>
            <person name="Ramon A."/>
            <person name="Rauscher S."/>
            <person name="Record E."/>
            <person name="Riano-Pachon D.M."/>
            <person name="Robert V."/>
            <person name="Roehrig J."/>
            <person name="Ruller R."/>
            <person name="Salamov A."/>
            <person name="Salih N.S."/>
            <person name="Samson R.A."/>
            <person name="Sandor E."/>
            <person name="Sanguinetti M."/>
            <person name="Schuetze T."/>
            <person name="Sepcic K."/>
            <person name="Shelest E."/>
            <person name="Sherlock G."/>
            <person name="Sophianopoulou V."/>
            <person name="Squina F.M."/>
            <person name="Sun H."/>
            <person name="Susca A."/>
            <person name="Todd R.B."/>
            <person name="Tsang A."/>
            <person name="Unkles S.E."/>
            <person name="van de Wiele N."/>
            <person name="van Rossen-Uffink D."/>
            <person name="Oliveira J.V."/>
            <person name="Vesth T.C."/>
            <person name="Visser J."/>
            <person name="Yu J.-H."/>
            <person name="Zhou M."/>
            <person name="Andersen M.R."/>
            <person name="Archer D.B."/>
            <person name="Baker S.E."/>
            <person name="Benoit I."/>
            <person name="Brakhage A.A."/>
            <person name="Braus G.H."/>
            <person name="Fischer R."/>
            <person name="Frisvad J.C."/>
            <person name="Goldman G.H."/>
            <person name="Houbraken J."/>
            <person name="Oakley B."/>
            <person name="Pocsi I."/>
            <person name="Scazzocchio C."/>
            <person name="Seiboth B."/>
            <person name="vanKuyk P.A."/>
            <person name="Wortman J."/>
            <person name="Dyer P.S."/>
            <person name="Grigoriev I.V."/>
        </authorList>
    </citation>
    <scope>NUCLEOTIDE SEQUENCE [LARGE SCALE GENOMIC DNA]</scope>
    <source>
        <strain evidence="3">DTO 134E9</strain>
    </source>
</reference>
<evidence type="ECO:0000313" key="2">
    <source>
        <dbReference type="EMBL" id="OJJ36036.1"/>
    </source>
</evidence>
<dbReference type="OrthoDB" id="4507681at2759"/>
<gene>
    <name evidence="2" type="ORF">ASPWEDRAFT_172824</name>
</gene>